<keyword evidence="2" id="KW-0548">Nucleotidyltransferase</keyword>
<protein>
    <submittedName>
        <fullName evidence="2">ThiF family adenylyltransferase</fullName>
    </submittedName>
</protein>
<feature type="domain" description="THIF-type NAD/FAD binding fold" evidence="1">
    <location>
        <begin position="26"/>
        <end position="154"/>
    </location>
</feature>
<dbReference type="Gene3D" id="3.40.50.720">
    <property type="entry name" value="NAD(P)-binding Rossmann-like Domain"/>
    <property type="match status" value="1"/>
</dbReference>
<gene>
    <name evidence="2" type="ORF">ACFSC3_18545</name>
</gene>
<dbReference type="Pfam" id="PF00899">
    <property type="entry name" value="ThiF"/>
    <property type="match status" value="1"/>
</dbReference>
<organism evidence="2 3">
    <name type="scientific">Sphingomonas floccifaciens</name>
    <dbReference type="NCBI Taxonomy" id="1844115"/>
    <lineage>
        <taxon>Bacteria</taxon>
        <taxon>Pseudomonadati</taxon>
        <taxon>Pseudomonadota</taxon>
        <taxon>Alphaproteobacteria</taxon>
        <taxon>Sphingomonadales</taxon>
        <taxon>Sphingomonadaceae</taxon>
        <taxon>Sphingomonas</taxon>
    </lineage>
</organism>
<evidence type="ECO:0000313" key="2">
    <source>
        <dbReference type="EMBL" id="MFD1789557.1"/>
    </source>
</evidence>
<reference evidence="3" key="1">
    <citation type="journal article" date="2019" name="Int. J. Syst. Evol. Microbiol.">
        <title>The Global Catalogue of Microorganisms (GCM) 10K type strain sequencing project: providing services to taxonomists for standard genome sequencing and annotation.</title>
        <authorList>
            <consortium name="The Broad Institute Genomics Platform"/>
            <consortium name="The Broad Institute Genome Sequencing Center for Infectious Disease"/>
            <person name="Wu L."/>
            <person name="Ma J."/>
        </authorList>
    </citation>
    <scope>NUCLEOTIDE SEQUENCE [LARGE SCALE GENOMIC DNA]</scope>
    <source>
        <strain evidence="3">Q85</strain>
    </source>
</reference>
<dbReference type="GO" id="GO:0016779">
    <property type="term" value="F:nucleotidyltransferase activity"/>
    <property type="evidence" value="ECO:0007669"/>
    <property type="project" value="UniProtKB-KW"/>
</dbReference>
<comment type="caution">
    <text evidence="2">The sequence shown here is derived from an EMBL/GenBank/DDBJ whole genome shotgun (WGS) entry which is preliminary data.</text>
</comment>
<dbReference type="InterPro" id="IPR000594">
    <property type="entry name" value="ThiF_NAD_FAD-bd"/>
</dbReference>
<dbReference type="InterPro" id="IPR035985">
    <property type="entry name" value="Ubiquitin-activating_enz"/>
</dbReference>
<keyword evidence="3" id="KW-1185">Reference proteome</keyword>
<dbReference type="RefSeq" id="WP_066487289.1">
    <property type="nucleotide sequence ID" value="NZ_JBHUFC010000023.1"/>
</dbReference>
<keyword evidence="2" id="KW-0808">Transferase</keyword>
<sequence>MDASIRPSPFVYPDTASTRAGIEAVSDRLAGGTIAIVGLGGTGSVVLDLVSKTPATRILLVDGDAAEQHNAFRWPGAMAIEDIQAGMTKVEYFARVYGRMHTGIEAHPVHLTADTLDLLNEADFVFVCVDSVAARASIIPALETRDLPYIDCGLGLSLVDDRLMGLVRVTTSTPMMRDHVHAHDRIPMTGDTDDALYRSNIQVADLNMLAGTLAVIQYKQMRGFYLDTEAEYHAIYATDGNAIINADRAAGA</sequence>
<dbReference type="Proteomes" id="UP001597283">
    <property type="component" value="Unassembled WGS sequence"/>
</dbReference>
<dbReference type="SUPFAM" id="SSF69572">
    <property type="entry name" value="Activating enzymes of the ubiquitin-like proteins"/>
    <property type="match status" value="1"/>
</dbReference>
<name>A0ABW4NHD2_9SPHN</name>
<accession>A0ABW4NHD2</accession>
<evidence type="ECO:0000313" key="3">
    <source>
        <dbReference type="Proteomes" id="UP001597283"/>
    </source>
</evidence>
<proteinExistence type="predicted"/>
<evidence type="ECO:0000259" key="1">
    <source>
        <dbReference type="Pfam" id="PF00899"/>
    </source>
</evidence>
<dbReference type="CDD" id="cd01483">
    <property type="entry name" value="E1_enzyme_family"/>
    <property type="match status" value="1"/>
</dbReference>
<dbReference type="EMBL" id="JBHUFC010000023">
    <property type="protein sequence ID" value="MFD1789557.1"/>
    <property type="molecule type" value="Genomic_DNA"/>
</dbReference>